<evidence type="ECO:0000256" key="1">
    <source>
        <dbReference type="SAM" id="MobiDB-lite"/>
    </source>
</evidence>
<reference evidence="2" key="1">
    <citation type="submission" date="2014-12" db="EMBL/GenBank/DDBJ databases">
        <title>Insight into the proteome of Arion vulgaris.</title>
        <authorList>
            <person name="Aradska J."/>
            <person name="Bulat T."/>
            <person name="Smidak R."/>
            <person name="Sarate P."/>
            <person name="Gangsoo J."/>
            <person name="Sialana F."/>
            <person name="Bilban M."/>
            <person name="Lubec G."/>
        </authorList>
    </citation>
    <scope>NUCLEOTIDE SEQUENCE</scope>
    <source>
        <tissue evidence="2">Skin</tissue>
    </source>
</reference>
<feature type="region of interest" description="Disordered" evidence="1">
    <location>
        <begin position="1"/>
        <end position="33"/>
    </location>
</feature>
<feature type="compositionally biased region" description="Basic and acidic residues" evidence="1">
    <location>
        <begin position="7"/>
        <end position="16"/>
    </location>
</feature>
<feature type="compositionally biased region" description="Polar residues" evidence="1">
    <location>
        <begin position="54"/>
        <end position="69"/>
    </location>
</feature>
<evidence type="ECO:0000313" key="2">
    <source>
        <dbReference type="EMBL" id="CEK65584.1"/>
    </source>
</evidence>
<protein>
    <submittedName>
        <fullName evidence="2">Uncharacterized protein</fullName>
    </submittedName>
</protein>
<proteinExistence type="predicted"/>
<accession>A0A0B6ZAG2</accession>
<feature type="non-terminal residue" evidence="2">
    <location>
        <position position="1"/>
    </location>
</feature>
<gene>
    <name evidence="2" type="primary">ORF55527</name>
</gene>
<organism evidence="2">
    <name type="scientific">Arion vulgaris</name>
    <dbReference type="NCBI Taxonomy" id="1028688"/>
    <lineage>
        <taxon>Eukaryota</taxon>
        <taxon>Metazoa</taxon>
        <taxon>Spiralia</taxon>
        <taxon>Lophotrochozoa</taxon>
        <taxon>Mollusca</taxon>
        <taxon>Gastropoda</taxon>
        <taxon>Heterobranchia</taxon>
        <taxon>Euthyneura</taxon>
        <taxon>Panpulmonata</taxon>
        <taxon>Eupulmonata</taxon>
        <taxon>Stylommatophora</taxon>
        <taxon>Helicina</taxon>
        <taxon>Arionoidea</taxon>
        <taxon>Arionidae</taxon>
        <taxon>Arion</taxon>
    </lineage>
</organism>
<name>A0A0B6ZAG2_9EUPU</name>
<feature type="region of interest" description="Disordered" evidence="1">
    <location>
        <begin position="54"/>
        <end position="91"/>
    </location>
</feature>
<dbReference type="AlphaFoldDB" id="A0A0B6ZAG2"/>
<feature type="compositionally biased region" description="Polar residues" evidence="1">
    <location>
        <begin position="17"/>
        <end position="30"/>
    </location>
</feature>
<feature type="non-terminal residue" evidence="2">
    <location>
        <position position="91"/>
    </location>
</feature>
<sequence length="91" mass="10388">SQNAPDFKQKSAEKNQSESSFNIRESTEVSPENDVLKNITSYIYWTKVCSNNVKSQDTQEHSLTNNDQMKSPHINIPKSTNRASPTSYKHK</sequence>
<dbReference type="EMBL" id="HACG01018719">
    <property type="protein sequence ID" value="CEK65584.1"/>
    <property type="molecule type" value="Transcribed_RNA"/>
</dbReference>
<feature type="compositionally biased region" description="Polar residues" evidence="1">
    <location>
        <begin position="77"/>
        <end position="91"/>
    </location>
</feature>